<name>X7XQH2_MYCKA</name>
<evidence type="ECO:0000313" key="1">
    <source>
        <dbReference type="EMBL" id="ETZ96434.1"/>
    </source>
</evidence>
<dbReference type="Proteomes" id="UP000020561">
    <property type="component" value="Unassembled WGS sequence"/>
</dbReference>
<organism evidence="1 2">
    <name type="scientific">Mycobacterium kansasii 662</name>
    <dbReference type="NCBI Taxonomy" id="1299326"/>
    <lineage>
        <taxon>Bacteria</taxon>
        <taxon>Bacillati</taxon>
        <taxon>Actinomycetota</taxon>
        <taxon>Actinomycetes</taxon>
        <taxon>Mycobacteriales</taxon>
        <taxon>Mycobacteriaceae</taxon>
        <taxon>Mycobacterium</taxon>
    </lineage>
</organism>
<gene>
    <name evidence="1" type="ORF">I545_6986</name>
</gene>
<dbReference type="AlphaFoldDB" id="X7XQH2"/>
<proteinExistence type="predicted"/>
<evidence type="ECO:0000313" key="2">
    <source>
        <dbReference type="Proteomes" id="UP000020561"/>
    </source>
</evidence>
<protein>
    <submittedName>
        <fullName evidence="1">Uncharacterized protein</fullName>
    </submittedName>
</protein>
<reference evidence="1 2" key="1">
    <citation type="submission" date="2013-12" db="EMBL/GenBank/DDBJ databases">
        <authorList>
            <person name="Brown-Elliot B."/>
            <person name="Wallace R."/>
            <person name="Lenaerts A."/>
            <person name="Ordway D."/>
            <person name="DeGroote M.A."/>
            <person name="Parker T."/>
            <person name="Sizemore C."/>
            <person name="Tallon L.J."/>
            <person name="Sadzewicz L.K."/>
            <person name="Sengamalay N."/>
            <person name="Fraser C.M."/>
            <person name="Hine E."/>
            <person name="Shefchek K.A."/>
            <person name="Das S.P."/>
            <person name="Tettelin H."/>
        </authorList>
    </citation>
    <scope>NUCLEOTIDE SEQUENCE [LARGE SCALE GENOMIC DNA]</scope>
    <source>
        <strain evidence="1 2">662</strain>
    </source>
</reference>
<dbReference type="PATRIC" id="fig|1299326.3.peg.6700"/>
<sequence>MYPLPVNGRPVPSWNLGHRRTVGAPGRTRLVVLDRQDRMSF</sequence>
<accession>X7XQH2</accession>
<comment type="caution">
    <text evidence="1">The sequence shown here is derived from an EMBL/GenBank/DDBJ whole genome shotgun (WGS) entry which is preliminary data.</text>
</comment>
<dbReference type="EMBL" id="JAOA01000047">
    <property type="protein sequence ID" value="ETZ96434.1"/>
    <property type="molecule type" value="Genomic_DNA"/>
</dbReference>